<dbReference type="RefSeq" id="WP_254012526.1">
    <property type="nucleotide sequence ID" value="NZ_JAMZMM010000138.1"/>
</dbReference>
<keyword evidence="2" id="KW-1185">Reference proteome</keyword>
<evidence type="ECO:0000313" key="1">
    <source>
        <dbReference type="EMBL" id="MCP2729749.1"/>
    </source>
</evidence>
<protein>
    <submittedName>
        <fullName evidence="1">Uncharacterized protein</fullName>
    </submittedName>
</protein>
<name>A0AAE3KMY9_9CYAN</name>
<reference evidence="1" key="1">
    <citation type="submission" date="2022-06" db="EMBL/GenBank/DDBJ databases">
        <title>New cyanobacteria of genus Symplocastrum in benthos of Lake Baikal.</title>
        <authorList>
            <person name="Sorokovikova E."/>
            <person name="Tikhonova I."/>
            <person name="Krasnopeev A."/>
            <person name="Evseev P."/>
            <person name="Gladkikh A."/>
            <person name="Belykh O."/>
        </authorList>
    </citation>
    <scope>NUCLEOTIDE SEQUENCE</scope>
    <source>
        <strain evidence="1">BBK-W-15</strain>
    </source>
</reference>
<dbReference type="EMBL" id="JAMZMM010000138">
    <property type="protein sequence ID" value="MCP2729749.1"/>
    <property type="molecule type" value="Genomic_DNA"/>
</dbReference>
<organism evidence="1 2">
    <name type="scientific">Limnofasciculus baicalensis BBK-W-15</name>
    <dbReference type="NCBI Taxonomy" id="2699891"/>
    <lineage>
        <taxon>Bacteria</taxon>
        <taxon>Bacillati</taxon>
        <taxon>Cyanobacteriota</taxon>
        <taxon>Cyanophyceae</taxon>
        <taxon>Coleofasciculales</taxon>
        <taxon>Coleofasciculaceae</taxon>
        <taxon>Limnofasciculus</taxon>
        <taxon>Limnofasciculus baicalensis</taxon>
    </lineage>
</organism>
<dbReference type="AlphaFoldDB" id="A0AAE3KMY9"/>
<comment type="caution">
    <text evidence="1">The sequence shown here is derived from an EMBL/GenBank/DDBJ whole genome shotgun (WGS) entry which is preliminary data.</text>
</comment>
<accession>A0AAE3KMY9</accession>
<dbReference type="Proteomes" id="UP001204953">
    <property type="component" value="Unassembled WGS sequence"/>
</dbReference>
<sequence length="73" mass="8860">MLEGFQQIFPAPPPPADIFATYQITHQFYREAQARQEFQSYCEWYRQTAKLHQEELAKMQGDINLFGWFCRRR</sequence>
<evidence type="ECO:0000313" key="2">
    <source>
        <dbReference type="Proteomes" id="UP001204953"/>
    </source>
</evidence>
<proteinExistence type="predicted"/>
<gene>
    <name evidence="1" type="ORF">NJ959_14950</name>
</gene>